<reference evidence="3" key="1">
    <citation type="submission" date="2017-06" db="EMBL/GenBank/DDBJ databases">
        <authorList>
            <person name="Cremers G."/>
        </authorList>
    </citation>
    <scope>NUCLEOTIDE SEQUENCE [LARGE SCALE GENOMIC DNA]</scope>
</reference>
<dbReference type="AlphaFoldDB" id="A0A284VL88"/>
<evidence type="ECO:0000313" key="2">
    <source>
        <dbReference type="EMBL" id="SNQ60041.1"/>
    </source>
</evidence>
<protein>
    <submittedName>
        <fullName evidence="2">Uncharacterized protein</fullName>
    </submittedName>
</protein>
<evidence type="ECO:0000256" key="1">
    <source>
        <dbReference type="SAM" id="MobiDB-lite"/>
    </source>
</evidence>
<evidence type="ECO:0000313" key="3">
    <source>
        <dbReference type="Proteomes" id="UP000218615"/>
    </source>
</evidence>
<dbReference type="Proteomes" id="UP000218615">
    <property type="component" value="Unassembled WGS sequence"/>
</dbReference>
<feature type="region of interest" description="Disordered" evidence="1">
    <location>
        <begin position="82"/>
        <end position="101"/>
    </location>
</feature>
<keyword evidence="3" id="KW-1185">Reference proteome</keyword>
<dbReference type="EMBL" id="FZMP01000062">
    <property type="protein sequence ID" value="SNQ60041.1"/>
    <property type="molecule type" value="Genomic_DNA"/>
</dbReference>
<organism evidence="2 3">
    <name type="scientific">Candidatus Methanoperedens nitratireducens</name>
    <dbReference type="NCBI Taxonomy" id="1392998"/>
    <lineage>
        <taxon>Archaea</taxon>
        <taxon>Methanobacteriati</taxon>
        <taxon>Methanobacteriota</taxon>
        <taxon>Stenosarchaea group</taxon>
        <taxon>Methanomicrobia</taxon>
        <taxon>Methanosarcinales</taxon>
        <taxon>ANME-2 cluster</taxon>
        <taxon>Candidatus Methanoperedentaceae</taxon>
        <taxon>Candidatus Methanoperedens</taxon>
    </lineage>
</organism>
<name>A0A284VL88_9EURY</name>
<feature type="compositionally biased region" description="Polar residues" evidence="1">
    <location>
        <begin position="92"/>
        <end position="101"/>
    </location>
</feature>
<proteinExistence type="predicted"/>
<gene>
    <name evidence="2" type="ORF">MNV_1540002</name>
</gene>
<sequence length="101" mass="10037">MKRLQSNAGEIIAPLVGGWAVKETRVLGKYSGIAADILIGLGIGVGAKAVLDPPVGNRGGSGNGNGNTGAIKVISITGAERENQPALIPGTGTETGTNPYA</sequence>
<accession>A0A284VL88</accession>